<evidence type="ECO:0000313" key="11">
    <source>
        <dbReference type="Proteomes" id="UP001629392"/>
    </source>
</evidence>
<keyword evidence="4 8" id="KW-0378">Hydrolase</keyword>
<gene>
    <name evidence="10" type="ORF">PQQ73_35475</name>
</gene>
<keyword evidence="7" id="KW-0456">Lyase</keyword>
<evidence type="ECO:0000256" key="4">
    <source>
        <dbReference type="ARBA" id="ARBA00022801"/>
    </source>
</evidence>
<organism evidence="10 11">
    <name type="scientific">Paraburkholderia strydomiana</name>
    <dbReference type="NCBI Taxonomy" id="1245417"/>
    <lineage>
        <taxon>Bacteria</taxon>
        <taxon>Pseudomonadati</taxon>
        <taxon>Pseudomonadota</taxon>
        <taxon>Betaproteobacteria</taxon>
        <taxon>Burkholderiales</taxon>
        <taxon>Burkholderiaceae</taxon>
        <taxon>Paraburkholderia</taxon>
    </lineage>
</organism>
<keyword evidence="6" id="KW-0238">DNA-binding</keyword>
<comment type="similarity">
    <text evidence="1 8">Belongs to the SOS response-associated peptidase family.</text>
</comment>
<dbReference type="Gene3D" id="3.90.1680.10">
    <property type="entry name" value="SOS response associated peptidase-like"/>
    <property type="match status" value="1"/>
</dbReference>
<dbReference type="EMBL" id="JAQQCL010000049">
    <property type="protein sequence ID" value="MFM0721596.1"/>
    <property type="molecule type" value="Genomic_DNA"/>
</dbReference>
<comment type="caution">
    <text evidence="10">The sequence shown here is derived from an EMBL/GenBank/DDBJ whole genome shotgun (WGS) entry which is preliminary data.</text>
</comment>
<evidence type="ECO:0000256" key="7">
    <source>
        <dbReference type="ARBA" id="ARBA00023239"/>
    </source>
</evidence>
<dbReference type="InterPro" id="IPR036590">
    <property type="entry name" value="SRAP-like"/>
</dbReference>
<keyword evidence="11" id="KW-1185">Reference proteome</keyword>
<proteinExistence type="inferred from homology"/>
<evidence type="ECO:0000256" key="3">
    <source>
        <dbReference type="ARBA" id="ARBA00022763"/>
    </source>
</evidence>
<evidence type="ECO:0000256" key="8">
    <source>
        <dbReference type="RuleBase" id="RU364100"/>
    </source>
</evidence>
<name>A0ABW9ERB3_9BURK</name>
<dbReference type="PANTHER" id="PTHR13604:SF0">
    <property type="entry name" value="ABASIC SITE PROCESSING PROTEIN HMCES"/>
    <property type="match status" value="1"/>
</dbReference>
<protein>
    <recommendedName>
        <fullName evidence="8">Abasic site processing protein</fullName>
        <ecNumber evidence="8">3.4.-.-</ecNumber>
    </recommendedName>
</protein>
<accession>A0ABW9ERB3</accession>
<dbReference type="InterPro" id="IPR003738">
    <property type="entry name" value="SRAP"/>
</dbReference>
<feature type="non-terminal residue" evidence="10">
    <location>
        <position position="267"/>
    </location>
</feature>
<keyword evidence="3" id="KW-0227">DNA damage</keyword>
<evidence type="ECO:0000256" key="1">
    <source>
        <dbReference type="ARBA" id="ARBA00008136"/>
    </source>
</evidence>
<feature type="region of interest" description="Disordered" evidence="9">
    <location>
        <begin position="183"/>
        <end position="210"/>
    </location>
</feature>
<dbReference type="PANTHER" id="PTHR13604">
    <property type="entry name" value="DC12-RELATED"/>
    <property type="match status" value="1"/>
</dbReference>
<dbReference type="EC" id="3.4.-.-" evidence="8"/>
<reference evidence="10 11" key="1">
    <citation type="journal article" date="2024" name="Chem. Sci.">
        <title>Discovery of megapolipeptins by genome mining of a Burkholderiales bacteria collection.</title>
        <authorList>
            <person name="Paulo B.S."/>
            <person name="Recchia M.J.J."/>
            <person name="Lee S."/>
            <person name="Fergusson C.H."/>
            <person name="Romanowski S.B."/>
            <person name="Hernandez A."/>
            <person name="Krull N."/>
            <person name="Liu D.Y."/>
            <person name="Cavanagh H."/>
            <person name="Bos A."/>
            <person name="Gray C.A."/>
            <person name="Murphy B.T."/>
            <person name="Linington R.G."/>
            <person name="Eustaquio A.S."/>
        </authorList>
    </citation>
    <scope>NUCLEOTIDE SEQUENCE [LARGE SCALE GENOMIC DNA]</scope>
    <source>
        <strain evidence="10 11">RL17-350-BIC-E</strain>
    </source>
</reference>
<dbReference type="RefSeq" id="WP_408157732.1">
    <property type="nucleotide sequence ID" value="NZ_JAQQCL010000049.1"/>
</dbReference>
<dbReference type="SUPFAM" id="SSF143081">
    <property type="entry name" value="BB1717-like"/>
    <property type="match status" value="1"/>
</dbReference>
<dbReference type="Proteomes" id="UP001629392">
    <property type="component" value="Unassembled WGS sequence"/>
</dbReference>
<dbReference type="Pfam" id="PF02586">
    <property type="entry name" value="SRAP"/>
    <property type="match status" value="1"/>
</dbReference>
<feature type="compositionally biased region" description="Basic residues" evidence="9">
    <location>
        <begin position="193"/>
        <end position="205"/>
    </location>
</feature>
<evidence type="ECO:0000256" key="6">
    <source>
        <dbReference type="ARBA" id="ARBA00023125"/>
    </source>
</evidence>
<evidence type="ECO:0000256" key="2">
    <source>
        <dbReference type="ARBA" id="ARBA00022670"/>
    </source>
</evidence>
<keyword evidence="5" id="KW-0190">Covalent protein-DNA linkage</keyword>
<evidence type="ECO:0000256" key="5">
    <source>
        <dbReference type="ARBA" id="ARBA00023124"/>
    </source>
</evidence>
<sequence length="267" mass="29916">MCTNYRPPEADLFEAFTGFPVPRFEYPRETYKDHVAPILRLSDGACTTVAATFGMVPHKRISPGVKVVDTMNGRAESVGERRSYSGVWKKLQLCLIPCSAFYESDYETGKPVRWSIGMASGPPFAIAALWRAWDEPNGGSSLSFTMLTVNANEHALMKRFHRQGDEKRSVVMLRPEEYGDWLGSRSPDESRSFPKRARVPHRSRRASREGHPVKRIYSSLVSERMAGNPHKMMGSNLKSVLNSAGRLLVGRELKALCWIVILVVVGS</sequence>
<evidence type="ECO:0000256" key="9">
    <source>
        <dbReference type="SAM" id="MobiDB-lite"/>
    </source>
</evidence>
<keyword evidence="2 8" id="KW-0645">Protease</keyword>
<evidence type="ECO:0000313" key="10">
    <source>
        <dbReference type="EMBL" id="MFM0721596.1"/>
    </source>
</evidence>